<dbReference type="InterPro" id="IPR046886">
    <property type="entry name" value="RsmE_MTase_dom"/>
</dbReference>
<dbReference type="CDD" id="cd18084">
    <property type="entry name" value="RsmE-like"/>
    <property type="match status" value="1"/>
</dbReference>
<evidence type="ECO:0000256" key="11">
    <source>
        <dbReference type="ARBA" id="ARBA00047944"/>
    </source>
</evidence>
<dbReference type="SUPFAM" id="SSF75217">
    <property type="entry name" value="alpha/beta knot"/>
    <property type="match status" value="1"/>
</dbReference>
<evidence type="ECO:0000256" key="12">
    <source>
        <dbReference type="PIRNR" id="PIRNR015601"/>
    </source>
</evidence>
<evidence type="ECO:0000313" key="15">
    <source>
        <dbReference type="EMBL" id="MBK7272757.1"/>
    </source>
</evidence>
<dbReference type="SUPFAM" id="SSF88697">
    <property type="entry name" value="PUA domain-like"/>
    <property type="match status" value="1"/>
</dbReference>
<keyword evidence="6 12" id="KW-0698">rRNA processing</keyword>
<organism evidence="15 16">
    <name type="scientific">Candidatus Phosphoribacter hodrii</name>
    <dbReference type="NCBI Taxonomy" id="2953743"/>
    <lineage>
        <taxon>Bacteria</taxon>
        <taxon>Bacillati</taxon>
        <taxon>Actinomycetota</taxon>
        <taxon>Actinomycetes</taxon>
        <taxon>Micrococcales</taxon>
        <taxon>Dermatophilaceae</taxon>
        <taxon>Candidatus Phosphoribacter</taxon>
    </lineage>
</organism>
<dbReference type="InterPro" id="IPR046887">
    <property type="entry name" value="RsmE_PUA-like"/>
</dbReference>
<comment type="subcellular location">
    <subcellularLocation>
        <location evidence="1 12">Cytoplasm</location>
    </subcellularLocation>
</comment>
<protein>
    <recommendedName>
        <fullName evidence="4 12">Ribosomal RNA small subunit methyltransferase E</fullName>
        <ecNumber evidence="3 12">2.1.1.193</ecNumber>
    </recommendedName>
</protein>
<evidence type="ECO:0000256" key="4">
    <source>
        <dbReference type="ARBA" id="ARBA00013673"/>
    </source>
</evidence>
<dbReference type="InterPro" id="IPR006700">
    <property type="entry name" value="RsmE"/>
</dbReference>
<reference evidence="15 16" key="1">
    <citation type="submission" date="2020-10" db="EMBL/GenBank/DDBJ databases">
        <title>Connecting structure to function with the recovery of over 1000 high-quality activated sludge metagenome-assembled genomes encoding full-length rRNA genes using long-read sequencing.</title>
        <authorList>
            <person name="Singleton C.M."/>
            <person name="Petriglieri F."/>
            <person name="Kristensen J.M."/>
            <person name="Kirkegaard R.H."/>
            <person name="Michaelsen T.Y."/>
            <person name="Andersen M.H."/>
            <person name="Karst S.M."/>
            <person name="Dueholm M.S."/>
            <person name="Nielsen P.H."/>
            <person name="Albertsen M."/>
        </authorList>
    </citation>
    <scope>NUCLEOTIDE SEQUENCE [LARGE SCALE GENOMIC DNA]</scope>
    <source>
        <strain evidence="15">Ega_18-Q3-R5-49_MAXAC.001</strain>
    </source>
</reference>
<dbReference type="FunFam" id="3.40.1280.10:FF:000023">
    <property type="entry name" value="Ribosomal RNA small subunit methyltransferase E"/>
    <property type="match status" value="1"/>
</dbReference>
<sequence>MTAPLFLVAPGSLAGAMAGTTVSIGGSEGHHAVSVHRLRIGEEVLVGDGAGVRVSAEVVGVERHTLLTRVIEVQVRPPADPRFVLVQALAKGDRDEQAIEAATELGVDAVVPWQASRSVVQWRADKVARGQARWESIVVAAAKQSRRFQVPQVRPLARTADVVRLLGDAALSIVLHEEAQAPLASLDLPPTGEIVLVVGPEGGIAQTELDAFAAVGVVAVRLGPEVLRTSTAGPAALAVLNGMSRWR</sequence>
<evidence type="ECO:0000259" key="13">
    <source>
        <dbReference type="Pfam" id="PF04452"/>
    </source>
</evidence>
<evidence type="ECO:0000256" key="3">
    <source>
        <dbReference type="ARBA" id="ARBA00012328"/>
    </source>
</evidence>
<dbReference type="Gene3D" id="2.40.240.20">
    <property type="entry name" value="Hypothetical PUA domain-like, domain 1"/>
    <property type="match status" value="1"/>
</dbReference>
<feature type="domain" description="Ribosomal RNA small subunit methyltransferase E methyltransferase" evidence="13">
    <location>
        <begin position="82"/>
        <end position="240"/>
    </location>
</feature>
<evidence type="ECO:0000256" key="6">
    <source>
        <dbReference type="ARBA" id="ARBA00022552"/>
    </source>
</evidence>
<dbReference type="Gene3D" id="3.40.1280.10">
    <property type="match status" value="1"/>
</dbReference>
<dbReference type="NCBIfam" id="TIGR00046">
    <property type="entry name" value="RsmE family RNA methyltransferase"/>
    <property type="match status" value="1"/>
</dbReference>
<comment type="catalytic activity">
    <reaction evidence="11 12">
        <text>uridine(1498) in 16S rRNA + S-adenosyl-L-methionine = N(3)-methyluridine(1498) in 16S rRNA + S-adenosyl-L-homocysteine + H(+)</text>
        <dbReference type="Rhea" id="RHEA:42920"/>
        <dbReference type="Rhea" id="RHEA-COMP:10283"/>
        <dbReference type="Rhea" id="RHEA-COMP:10284"/>
        <dbReference type="ChEBI" id="CHEBI:15378"/>
        <dbReference type="ChEBI" id="CHEBI:57856"/>
        <dbReference type="ChEBI" id="CHEBI:59789"/>
        <dbReference type="ChEBI" id="CHEBI:65315"/>
        <dbReference type="ChEBI" id="CHEBI:74502"/>
        <dbReference type="EC" id="2.1.1.193"/>
    </reaction>
</comment>
<evidence type="ECO:0000256" key="5">
    <source>
        <dbReference type="ARBA" id="ARBA00022490"/>
    </source>
</evidence>
<dbReference type="EMBL" id="JADJIB010000002">
    <property type="protein sequence ID" value="MBK7272757.1"/>
    <property type="molecule type" value="Genomic_DNA"/>
</dbReference>
<proteinExistence type="inferred from homology"/>
<dbReference type="InterPro" id="IPR029026">
    <property type="entry name" value="tRNA_m1G_MTases_N"/>
</dbReference>
<dbReference type="GO" id="GO:0070042">
    <property type="term" value="F:rRNA (uridine-N3-)-methyltransferase activity"/>
    <property type="evidence" value="ECO:0007669"/>
    <property type="project" value="TreeGrafter"/>
</dbReference>
<evidence type="ECO:0000256" key="7">
    <source>
        <dbReference type="ARBA" id="ARBA00022603"/>
    </source>
</evidence>
<keyword evidence="5 12" id="KW-0963">Cytoplasm</keyword>
<evidence type="ECO:0000256" key="8">
    <source>
        <dbReference type="ARBA" id="ARBA00022679"/>
    </source>
</evidence>
<dbReference type="GO" id="GO:0005737">
    <property type="term" value="C:cytoplasm"/>
    <property type="evidence" value="ECO:0007669"/>
    <property type="project" value="UniProtKB-SubCell"/>
</dbReference>
<evidence type="ECO:0000256" key="9">
    <source>
        <dbReference type="ARBA" id="ARBA00022691"/>
    </source>
</evidence>
<dbReference type="InterPro" id="IPR029028">
    <property type="entry name" value="Alpha/beta_knot_MTases"/>
</dbReference>
<dbReference type="Pfam" id="PF04452">
    <property type="entry name" value="Methyltrans_RNA"/>
    <property type="match status" value="1"/>
</dbReference>
<dbReference type="EC" id="2.1.1.193" evidence="3 12"/>
<name>A0A935MGZ7_9MICO</name>
<keyword evidence="8 12" id="KW-0808">Transferase</keyword>
<accession>A0A935MGZ7</accession>
<evidence type="ECO:0000256" key="10">
    <source>
        <dbReference type="ARBA" id="ARBA00025699"/>
    </source>
</evidence>
<dbReference type="AlphaFoldDB" id="A0A935MGZ7"/>
<gene>
    <name evidence="15" type="ORF">IPI13_06160</name>
</gene>
<dbReference type="InterPro" id="IPR015947">
    <property type="entry name" value="PUA-like_sf"/>
</dbReference>
<evidence type="ECO:0000259" key="14">
    <source>
        <dbReference type="Pfam" id="PF20260"/>
    </source>
</evidence>
<evidence type="ECO:0000256" key="1">
    <source>
        <dbReference type="ARBA" id="ARBA00004496"/>
    </source>
</evidence>
<feature type="domain" description="Ribosomal RNA small subunit methyltransferase E PUA-like" evidence="14">
    <location>
        <begin position="25"/>
        <end position="69"/>
    </location>
</feature>
<dbReference type="GO" id="GO:0070475">
    <property type="term" value="P:rRNA base methylation"/>
    <property type="evidence" value="ECO:0007669"/>
    <property type="project" value="TreeGrafter"/>
</dbReference>
<keyword evidence="7 12" id="KW-0489">Methyltransferase</keyword>
<dbReference type="PANTHER" id="PTHR30027">
    <property type="entry name" value="RIBOSOMAL RNA SMALL SUBUNIT METHYLTRANSFERASE E"/>
    <property type="match status" value="1"/>
</dbReference>
<dbReference type="PIRSF" id="PIRSF015601">
    <property type="entry name" value="MTase_slr0722"/>
    <property type="match status" value="1"/>
</dbReference>
<keyword evidence="9 12" id="KW-0949">S-adenosyl-L-methionine</keyword>
<dbReference type="Pfam" id="PF20260">
    <property type="entry name" value="PUA_4"/>
    <property type="match status" value="1"/>
</dbReference>
<comment type="function">
    <text evidence="10 12">Specifically methylates the N3 position of the uracil ring of uridine 1498 (m3U1498) in 16S rRNA. Acts on the fully assembled 30S ribosomal subunit.</text>
</comment>
<comment type="caution">
    <text evidence="15">The sequence shown here is derived from an EMBL/GenBank/DDBJ whole genome shotgun (WGS) entry which is preliminary data.</text>
</comment>
<dbReference type="NCBIfam" id="NF008693">
    <property type="entry name" value="PRK11713.2-3"/>
    <property type="match status" value="1"/>
</dbReference>
<dbReference type="PANTHER" id="PTHR30027:SF3">
    <property type="entry name" value="16S RRNA (URACIL(1498)-N(3))-METHYLTRANSFERASE"/>
    <property type="match status" value="1"/>
</dbReference>
<dbReference type="Proteomes" id="UP000726105">
    <property type="component" value="Unassembled WGS sequence"/>
</dbReference>
<comment type="similarity">
    <text evidence="2 12">Belongs to the RNA methyltransferase RsmE family.</text>
</comment>
<evidence type="ECO:0000313" key="16">
    <source>
        <dbReference type="Proteomes" id="UP000726105"/>
    </source>
</evidence>
<evidence type="ECO:0000256" key="2">
    <source>
        <dbReference type="ARBA" id="ARBA00005528"/>
    </source>
</evidence>